<evidence type="ECO:0000256" key="1">
    <source>
        <dbReference type="SAM" id="MobiDB-lite"/>
    </source>
</evidence>
<organism evidence="2 3">
    <name type="scientific">Nocardia flavorosea</name>
    <dbReference type="NCBI Taxonomy" id="53429"/>
    <lineage>
        <taxon>Bacteria</taxon>
        <taxon>Bacillati</taxon>
        <taxon>Actinomycetota</taxon>
        <taxon>Actinomycetes</taxon>
        <taxon>Mycobacteriales</taxon>
        <taxon>Nocardiaceae</taxon>
        <taxon>Nocardia</taxon>
    </lineage>
</organism>
<dbReference type="RefSeq" id="WP_168433911.1">
    <property type="nucleotide sequence ID" value="NZ_JAAXOT010000008.1"/>
</dbReference>
<reference evidence="2 3" key="1">
    <citation type="submission" date="2020-04" db="EMBL/GenBank/DDBJ databases">
        <title>MicrobeNet Type strains.</title>
        <authorList>
            <person name="Nicholson A.C."/>
        </authorList>
    </citation>
    <scope>NUCLEOTIDE SEQUENCE [LARGE SCALE GENOMIC DNA]</scope>
    <source>
        <strain evidence="2 3">JCM 3332</strain>
    </source>
</reference>
<feature type="compositionally biased region" description="Basic and acidic residues" evidence="1">
    <location>
        <begin position="1"/>
        <end position="11"/>
    </location>
</feature>
<comment type="caution">
    <text evidence="2">The sequence shown here is derived from an EMBL/GenBank/DDBJ whole genome shotgun (WGS) entry which is preliminary data.</text>
</comment>
<proteinExistence type="predicted"/>
<feature type="compositionally biased region" description="Basic and acidic residues" evidence="1">
    <location>
        <begin position="43"/>
        <end position="53"/>
    </location>
</feature>
<accession>A0A846YGH4</accession>
<gene>
    <name evidence="2" type="ORF">HGA15_17315</name>
</gene>
<protein>
    <submittedName>
        <fullName evidence="2">Uncharacterized protein</fullName>
    </submittedName>
</protein>
<dbReference type="AlphaFoldDB" id="A0A846YGH4"/>
<dbReference type="Proteomes" id="UP000570678">
    <property type="component" value="Unassembled WGS sequence"/>
</dbReference>
<keyword evidence="3" id="KW-1185">Reference proteome</keyword>
<sequence>MPVPDHPERPDLTGWRRRQQLRRSSAAQPIPSGKSYRRKPKHARDQRIRDAHR</sequence>
<evidence type="ECO:0000313" key="3">
    <source>
        <dbReference type="Proteomes" id="UP000570678"/>
    </source>
</evidence>
<feature type="region of interest" description="Disordered" evidence="1">
    <location>
        <begin position="1"/>
        <end position="53"/>
    </location>
</feature>
<evidence type="ECO:0000313" key="2">
    <source>
        <dbReference type="EMBL" id="NKY57865.1"/>
    </source>
</evidence>
<name>A0A846YGH4_9NOCA</name>
<dbReference type="EMBL" id="JAAXOT010000008">
    <property type="protein sequence ID" value="NKY57865.1"/>
    <property type="molecule type" value="Genomic_DNA"/>
</dbReference>